<feature type="compositionally biased region" description="Basic and acidic residues" evidence="1">
    <location>
        <begin position="63"/>
        <end position="81"/>
    </location>
</feature>
<evidence type="ECO:0000313" key="4">
    <source>
        <dbReference type="Proteomes" id="UP001160148"/>
    </source>
</evidence>
<comment type="caution">
    <text evidence="3">The sequence shown here is derived from an EMBL/GenBank/DDBJ whole genome shotgun (WGS) entry which is preliminary data.</text>
</comment>
<accession>A0AAV0X0P6</accession>
<evidence type="ECO:0000256" key="2">
    <source>
        <dbReference type="SAM" id="SignalP"/>
    </source>
</evidence>
<gene>
    <name evidence="3" type="ORF">MEUPH1_LOCUS16908</name>
</gene>
<dbReference type="Proteomes" id="UP001160148">
    <property type="component" value="Unassembled WGS sequence"/>
</dbReference>
<organism evidence="3 4">
    <name type="scientific">Macrosiphum euphorbiae</name>
    <name type="common">potato aphid</name>
    <dbReference type="NCBI Taxonomy" id="13131"/>
    <lineage>
        <taxon>Eukaryota</taxon>
        <taxon>Metazoa</taxon>
        <taxon>Ecdysozoa</taxon>
        <taxon>Arthropoda</taxon>
        <taxon>Hexapoda</taxon>
        <taxon>Insecta</taxon>
        <taxon>Pterygota</taxon>
        <taxon>Neoptera</taxon>
        <taxon>Paraneoptera</taxon>
        <taxon>Hemiptera</taxon>
        <taxon>Sternorrhyncha</taxon>
        <taxon>Aphidomorpha</taxon>
        <taxon>Aphidoidea</taxon>
        <taxon>Aphididae</taxon>
        <taxon>Macrosiphini</taxon>
        <taxon>Macrosiphum</taxon>
    </lineage>
</organism>
<reference evidence="3 4" key="1">
    <citation type="submission" date="2023-01" db="EMBL/GenBank/DDBJ databases">
        <authorList>
            <person name="Whitehead M."/>
        </authorList>
    </citation>
    <scope>NUCLEOTIDE SEQUENCE [LARGE SCALE GENOMIC DNA]</scope>
</reference>
<proteinExistence type="predicted"/>
<evidence type="ECO:0000313" key="3">
    <source>
        <dbReference type="EMBL" id="CAI6361760.1"/>
    </source>
</evidence>
<dbReference type="EMBL" id="CARXXK010000003">
    <property type="protein sequence ID" value="CAI6361760.1"/>
    <property type="molecule type" value="Genomic_DNA"/>
</dbReference>
<evidence type="ECO:0000256" key="1">
    <source>
        <dbReference type="SAM" id="MobiDB-lite"/>
    </source>
</evidence>
<keyword evidence="4" id="KW-1185">Reference proteome</keyword>
<feature type="chain" id="PRO_5043359333" evidence="2">
    <location>
        <begin position="17"/>
        <end position="81"/>
    </location>
</feature>
<feature type="signal peptide" evidence="2">
    <location>
        <begin position="1"/>
        <end position="16"/>
    </location>
</feature>
<keyword evidence="2" id="KW-0732">Signal</keyword>
<feature type="region of interest" description="Disordered" evidence="1">
    <location>
        <begin position="35"/>
        <end position="81"/>
    </location>
</feature>
<protein>
    <submittedName>
        <fullName evidence="3">Uncharacterized protein</fullName>
    </submittedName>
</protein>
<sequence length="81" mass="9273">MLLLLGPLFLILVCVGYRVFVKTKKAQAVNRLRGLSRRNSRQSRDGTPVRIGDEELQQQPGPDDERRDTAEEGHQRETEIN</sequence>
<dbReference type="AlphaFoldDB" id="A0AAV0X0P6"/>
<name>A0AAV0X0P6_9HEMI</name>